<gene>
    <name evidence="1" type="ORF">EDC56_0122</name>
</gene>
<comment type="caution">
    <text evidence="1">The sequence shown here is derived from an EMBL/GenBank/DDBJ whole genome shotgun (WGS) entry which is preliminary data.</text>
</comment>
<sequence>MESIAVFLTSDIDYVSSELFNFGVKGSDIEKLFFDGVEGSNLYLCLYPFVDEDEDVRVEVVGVEPKLEFKTVLGIDVGRSSNSWLACLKLIASLVEKFQGGILIDDSVGDYWRPTEINSRTKKKGKEFLEPYIGRVEIERIWNNLA</sequence>
<protein>
    <submittedName>
        <fullName evidence="1">Uncharacterized protein</fullName>
    </submittedName>
</protein>
<organism evidence="1 2">
    <name type="scientific">Sinobacterium caligoides</name>
    <dbReference type="NCBI Taxonomy" id="933926"/>
    <lineage>
        <taxon>Bacteria</taxon>
        <taxon>Pseudomonadati</taxon>
        <taxon>Pseudomonadota</taxon>
        <taxon>Gammaproteobacteria</taxon>
        <taxon>Cellvibrionales</taxon>
        <taxon>Spongiibacteraceae</taxon>
        <taxon>Sinobacterium</taxon>
    </lineage>
</organism>
<dbReference type="EMBL" id="RKHR01000003">
    <property type="protein sequence ID" value="ROS04616.1"/>
    <property type="molecule type" value="Genomic_DNA"/>
</dbReference>
<proteinExistence type="predicted"/>
<accession>A0A3N2DXN7</accession>
<name>A0A3N2DXN7_9GAMM</name>
<keyword evidence="2" id="KW-1185">Reference proteome</keyword>
<dbReference type="RefSeq" id="WP_123710606.1">
    <property type="nucleotide sequence ID" value="NZ_RKHR01000003.1"/>
</dbReference>
<dbReference type="Proteomes" id="UP000275394">
    <property type="component" value="Unassembled WGS sequence"/>
</dbReference>
<evidence type="ECO:0000313" key="2">
    <source>
        <dbReference type="Proteomes" id="UP000275394"/>
    </source>
</evidence>
<evidence type="ECO:0000313" key="1">
    <source>
        <dbReference type="EMBL" id="ROS04616.1"/>
    </source>
</evidence>
<reference evidence="1 2" key="1">
    <citation type="submission" date="2018-11" db="EMBL/GenBank/DDBJ databases">
        <title>Genomic Encyclopedia of Type Strains, Phase IV (KMG-IV): sequencing the most valuable type-strain genomes for metagenomic binning, comparative biology and taxonomic classification.</title>
        <authorList>
            <person name="Goeker M."/>
        </authorList>
    </citation>
    <scope>NUCLEOTIDE SEQUENCE [LARGE SCALE GENOMIC DNA]</scope>
    <source>
        <strain evidence="1 2">DSM 100316</strain>
    </source>
</reference>
<dbReference type="AlphaFoldDB" id="A0A3N2DXN7"/>